<dbReference type="STRING" id="645134.A0A0L0H4C3"/>
<feature type="compositionally biased region" description="Basic and acidic residues" evidence="6">
    <location>
        <begin position="1438"/>
        <end position="1452"/>
    </location>
</feature>
<evidence type="ECO:0000256" key="5">
    <source>
        <dbReference type="SAM" id="Coils"/>
    </source>
</evidence>
<evidence type="ECO:0008006" key="9">
    <source>
        <dbReference type="Google" id="ProtNLM"/>
    </source>
</evidence>
<feature type="coiled-coil region" evidence="5">
    <location>
        <begin position="238"/>
        <end position="371"/>
    </location>
</feature>
<dbReference type="InParanoid" id="A0A0L0H4C3"/>
<dbReference type="GO" id="GO:0005814">
    <property type="term" value="C:centriole"/>
    <property type="evidence" value="ECO:0007669"/>
    <property type="project" value="UniProtKB-SubCell"/>
</dbReference>
<feature type="compositionally biased region" description="Low complexity" evidence="6">
    <location>
        <begin position="1400"/>
        <end position="1419"/>
    </location>
</feature>
<feature type="compositionally biased region" description="Low complexity" evidence="6">
    <location>
        <begin position="1326"/>
        <end position="1340"/>
    </location>
</feature>
<feature type="compositionally biased region" description="Pro residues" evidence="6">
    <location>
        <begin position="648"/>
        <end position="661"/>
    </location>
</feature>
<dbReference type="GeneID" id="27691793"/>
<keyword evidence="8" id="KW-1185">Reference proteome</keyword>
<feature type="coiled-coil region" evidence="5">
    <location>
        <begin position="138"/>
        <end position="165"/>
    </location>
</feature>
<comment type="similarity">
    <text evidence="4">Belongs to the CEP135/TSGA10 family.</text>
</comment>
<dbReference type="EMBL" id="KQ257472">
    <property type="protein sequence ID" value="KNC96052.1"/>
    <property type="molecule type" value="Genomic_DNA"/>
</dbReference>
<comment type="subcellular location">
    <subcellularLocation>
        <location evidence="1">Cytoplasm</location>
        <location evidence="1">Cytoskeleton</location>
        <location evidence="1">Microtubule organizing center</location>
        <location evidence="1">Centrosome</location>
        <location evidence="1">Centriole</location>
    </subcellularLocation>
</comment>
<evidence type="ECO:0000256" key="4">
    <source>
        <dbReference type="ARBA" id="ARBA00038123"/>
    </source>
</evidence>
<dbReference type="Gene3D" id="1.10.287.1490">
    <property type="match status" value="1"/>
</dbReference>
<dbReference type="PANTHER" id="PTHR20544:SF0">
    <property type="entry name" value="NUCLEOPROTEIN TPR_MLP1 DOMAIN-CONTAINING PROTEIN"/>
    <property type="match status" value="1"/>
</dbReference>
<feature type="region of interest" description="Disordered" evidence="6">
    <location>
        <begin position="639"/>
        <end position="672"/>
    </location>
</feature>
<evidence type="ECO:0000313" key="8">
    <source>
        <dbReference type="Proteomes" id="UP000053201"/>
    </source>
</evidence>
<evidence type="ECO:0000313" key="7">
    <source>
        <dbReference type="EMBL" id="KNC96052.1"/>
    </source>
</evidence>
<feature type="coiled-coil region" evidence="5">
    <location>
        <begin position="930"/>
        <end position="978"/>
    </location>
</feature>
<dbReference type="InterPro" id="IPR051877">
    <property type="entry name" value="Centriole_BasalBody_StrucProt"/>
</dbReference>
<evidence type="ECO:0000256" key="1">
    <source>
        <dbReference type="ARBA" id="ARBA00004114"/>
    </source>
</evidence>
<feature type="region of interest" description="Disordered" evidence="6">
    <location>
        <begin position="1288"/>
        <end position="1452"/>
    </location>
</feature>
<feature type="compositionally biased region" description="Basic and acidic residues" evidence="6">
    <location>
        <begin position="1355"/>
        <end position="1364"/>
    </location>
</feature>
<name>A0A0L0H4C3_SPIPD</name>
<dbReference type="PANTHER" id="PTHR20544">
    <property type="entry name" value="CENTROSOMAL PROTEIN CEP135"/>
    <property type="match status" value="1"/>
</dbReference>
<evidence type="ECO:0000256" key="2">
    <source>
        <dbReference type="ARBA" id="ARBA00022490"/>
    </source>
</evidence>
<dbReference type="eggNOG" id="ENOG502RUCI">
    <property type="taxonomic scope" value="Eukaryota"/>
</dbReference>
<dbReference type="RefSeq" id="XP_016604092.1">
    <property type="nucleotide sequence ID" value="XM_016756792.1"/>
</dbReference>
<keyword evidence="3" id="KW-0206">Cytoskeleton</keyword>
<feature type="coiled-coil region" evidence="5">
    <location>
        <begin position="681"/>
        <end position="835"/>
    </location>
</feature>
<proteinExistence type="inferred from homology"/>
<feature type="coiled-coil region" evidence="5">
    <location>
        <begin position="1021"/>
        <end position="1125"/>
    </location>
</feature>
<dbReference type="OrthoDB" id="10254663at2759"/>
<feature type="compositionally biased region" description="Basic and acidic residues" evidence="6">
    <location>
        <begin position="407"/>
        <end position="416"/>
    </location>
</feature>
<dbReference type="VEuPathDB" id="FungiDB:SPPG_08646"/>
<protein>
    <recommendedName>
        <fullName evidence="9">Centrosomal protein of 135 kDa</fullName>
    </recommendedName>
</protein>
<dbReference type="Proteomes" id="UP000053201">
    <property type="component" value="Unassembled WGS sequence"/>
</dbReference>
<accession>A0A0L0H4C3</accession>
<keyword evidence="2" id="KW-0963">Cytoplasm</keyword>
<gene>
    <name evidence="7" type="ORF">SPPG_08646</name>
</gene>
<organism evidence="7 8">
    <name type="scientific">Spizellomyces punctatus (strain DAOM BR117)</name>
    <dbReference type="NCBI Taxonomy" id="645134"/>
    <lineage>
        <taxon>Eukaryota</taxon>
        <taxon>Fungi</taxon>
        <taxon>Fungi incertae sedis</taxon>
        <taxon>Chytridiomycota</taxon>
        <taxon>Chytridiomycota incertae sedis</taxon>
        <taxon>Chytridiomycetes</taxon>
        <taxon>Spizellomycetales</taxon>
        <taxon>Spizellomycetaceae</taxon>
        <taxon>Spizellomyces</taxon>
    </lineage>
</organism>
<reference evidence="7 8" key="1">
    <citation type="submission" date="2009-08" db="EMBL/GenBank/DDBJ databases">
        <title>The Genome Sequence of Spizellomyces punctatus strain DAOM BR117.</title>
        <authorList>
            <consortium name="The Broad Institute Genome Sequencing Platform"/>
            <person name="Russ C."/>
            <person name="Cuomo C."/>
            <person name="Shea T."/>
            <person name="Young S.K."/>
            <person name="Zeng Q."/>
            <person name="Koehrsen M."/>
            <person name="Haas B."/>
            <person name="Borodovsky M."/>
            <person name="Guigo R."/>
            <person name="Alvarado L."/>
            <person name="Berlin A."/>
            <person name="Bochicchio J."/>
            <person name="Borenstein D."/>
            <person name="Chapman S."/>
            <person name="Chen Z."/>
            <person name="Engels R."/>
            <person name="Freedman E."/>
            <person name="Gellesch M."/>
            <person name="Goldberg J."/>
            <person name="Griggs A."/>
            <person name="Gujja S."/>
            <person name="Heiman D."/>
            <person name="Hepburn T."/>
            <person name="Howarth C."/>
            <person name="Jen D."/>
            <person name="Larson L."/>
            <person name="Lewis B."/>
            <person name="Mehta T."/>
            <person name="Park D."/>
            <person name="Pearson M."/>
            <person name="Roberts A."/>
            <person name="Saif S."/>
            <person name="Shenoy N."/>
            <person name="Sisk P."/>
            <person name="Stolte C."/>
            <person name="Sykes S."/>
            <person name="Thomson T."/>
            <person name="Walk T."/>
            <person name="White J."/>
            <person name="Yandava C."/>
            <person name="Burger G."/>
            <person name="Gray M.W."/>
            <person name="Holland P.W.H."/>
            <person name="King N."/>
            <person name="Lang F.B.F."/>
            <person name="Roger A.J."/>
            <person name="Ruiz-Trillo I."/>
            <person name="Lander E."/>
            <person name="Nusbaum C."/>
        </authorList>
    </citation>
    <scope>NUCLEOTIDE SEQUENCE [LARGE SCALE GENOMIC DNA]</scope>
    <source>
        <strain evidence="7 8">DAOM BR117</strain>
    </source>
</reference>
<keyword evidence="5" id="KW-0175">Coiled coil</keyword>
<feature type="compositionally biased region" description="Basic and acidic residues" evidence="6">
    <location>
        <begin position="386"/>
        <end position="400"/>
    </location>
</feature>
<dbReference type="OMA" id="RFQLNEM"/>
<feature type="compositionally biased region" description="Basic and acidic residues" evidence="6">
    <location>
        <begin position="431"/>
        <end position="463"/>
    </location>
</feature>
<evidence type="ECO:0000256" key="6">
    <source>
        <dbReference type="SAM" id="MobiDB-lite"/>
    </source>
</evidence>
<feature type="compositionally biased region" description="Polar residues" evidence="6">
    <location>
        <begin position="1389"/>
        <end position="1399"/>
    </location>
</feature>
<feature type="compositionally biased region" description="Basic and acidic residues" evidence="6">
    <location>
        <begin position="475"/>
        <end position="484"/>
    </location>
</feature>
<evidence type="ECO:0000256" key="3">
    <source>
        <dbReference type="ARBA" id="ARBA00023212"/>
    </source>
</evidence>
<sequence length="1471" mass="166300">MVMAMTATAAPPLLPQWRSESPGPDCATLRHRLEKLGYKEYLPPDAVPLVRKLLADLVVTTETCRKSKIETDKWKADAAAIQAQVSPLRSEISRLTAENNHLHHDIVRLADERDAREKRTAQAARRFESQTADLRFVASQYAHRVEVEQQRVEEARAKTEEALAKLGLFEKAIAESKVNAKSTGKGKGDAAARAEKLFQRLQKIDIETGLEPLQNPPVHFPPPDPMIADMVKLAEGRIANLGKAMDLLSAKNLDLENELDLIRKKLENREQEMERLGAQLEIARAQQFSTVPLSSGTREGGVDGKVQNIQDLNVARQRIEQLEMQLEYLQEHVEGLEKEISAHDEEKQNLYATLDAEKQSLAQQLARERDRTKGLMNSVDKLERMVEQNDVIREKGIRQDAKKRRSMSPEKQKPESDSAEETSGVTAKANANEERRQVKRLQDEVEALKNENARLSEYMRTRPPEQVIPPVSGDSTRRQEERDPSLPQQIQKLKDEKASLTIRLRETEAQKWALETDFKSLQGQIEHASKLESELVSLRTRAQVLQRELATQQIECNQTTRNLEVAEKIKDEALANQTRLATSLDAVQRERDDLILVLQKFEMQLTDVQSCVEIVTADRDNIAALYTQVTEELHLLRSNPSLQVPKGQVPPPRPTAPPEPSAPVLSPETGEPQRTVDFAQWTDSQQKIRQLEEEVQQLQQDLKAAVHRQREIGTGADDVVQHLHGECESLRAALAIKERDNAELQDRLRTAEKLGENMQLDAEDLRRREEALRSRISEMEAERDRGSFQVRDFRSKVTDLELRLSRATAECERFRKEMEMQARQLAEQRQLLVEVDGERDKDRAEMDRKCERIVELEGIVSNLQNGTLAAEQDIGNLREQVDLLNHHLNERDAEVGALRTKVENLIGDRDRWAAEAQRNGEEARNVGMDLAALTRENQMLNGELAEVASDRERLRAELAETERQVQLLDELVQAKDQERERLFAAYRKLVAEHERLDVGVRLAGEESNNMRMEVILRDKRVQQLQKALDEAAGEVTKYKIDLAAFEKQCNNLSRSLATAERAIRHLESDKQRLLRDIAAARDLALSLERHKEELQKQLTSVTLECERMQALIKKLETDREATGAQIRAERLKSERLEHLVAMERTRQFQTEKAAKDYQESKGTLEDQLQQVNQQQALSLQAMSSDMKEAQAARDSLKKQISQLEGDLARTREALSQSEDRCHKLSLEVAELKEQVANKQMVMEDLMRVHEASEPGGVRGKSDLERRIMTELENTKRQLKKYEAQIAQRFRTPEKISPVSAKTSDNDPGLEQSPHPRGISLPSGNDAEAGSSSPNSRSEGSALDDSTEEDPVVEEMLAKFEAERRHTGKRSISPGKSSSPTPSEARKSPLVSSGKHSSNLSTPASTTSTTPTSAAKSVVSPRHRTPPPPISRSGTTSPARDEERQKRLDESRRLLETIVQVKDALQSPGSGR</sequence>
<feature type="region of interest" description="Disordered" evidence="6">
    <location>
        <begin position="386"/>
        <end position="494"/>
    </location>
</feature>
<dbReference type="CDD" id="cd22292">
    <property type="entry name" value="cc_Cep135_MBD"/>
    <property type="match status" value="1"/>
</dbReference>